<dbReference type="Pfam" id="PF09723">
    <property type="entry name" value="Zn_ribbon_8"/>
    <property type="match status" value="1"/>
</dbReference>
<dbReference type="PANTHER" id="PTHR34404:SF2">
    <property type="entry name" value="CONSERVED SERINE RICH PROTEIN"/>
    <property type="match status" value="1"/>
</dbReference>
<dbReference type="AlphaFoldDB" id="A0A6J6E898"/>
<organism evidence="3">
    <name type="scientific">freshwater metagenome</name>
    <dbReference type="NCBI Taxonomy" id="449393"/>
    <lineage>
        <taxon>unclassified sequences</taxon>
        <taxon>metagenomes</taxon>
        <taxon>ecological metagenomes</taxon>
    </lineage>
</organism>
<evidence type="ECO:0000313" key="3">
    <source>
        <dbReference type="EMBL" id="CAB4569558.1"/>
    </source>
</evidence>
<name>A0A6J6E898_9ZZZZ</name>
<feature type="compositionally biased region" description="Low complexity" evidence="1">
    <location>
        <begin position="60"/>
        <end position="110"/>
    </location>
</feature>
<gene>
    <name evidence="3" type="ORF">UFOPK1684_00627</name>
</gene>
<feature type="region of interest" description="Disordered" evidence="1">
    <location>
        <begin position="58"/>
        <end position="110"/>
    </location>
</feature>
<protein>
    <submittedName>
        <fullName evidence="3">Unannotated protein</fullName>
    </submittedName>
</protein>
<dbReference type="PANTHER" id="PTHR34404">
    <property type="entry name" value="REGULATORY PROTEIN, FMDB FAMILY"/>
    <property type="match status" value="1"/>
</dbReference>
<dbReference type="SMART" id="SM00834">
    <property type="entry name" value="CxxC_CXXC_SSSS"/>
    <property type="match status" value="1"/>
</dbReference>
<dbReference type="EMBL" id="CAEZTM010000021">
    <property type="protein sequence ID" value="CAB4569558.1"/>
    <property type="molecule type" value="Genomic_DNA"/>
</dbReference>
<sequence>MPTYSYRCTVCDHTFDIQQAFTDDALSVCPECKGTLRKVFNSIGVTFQGSGFYRTDSRAEAAGSKKSASANASSDSSSKGSATPTPASTSTSTPATTKPATPKSETTSTS</sequence>
<evidence type="ECO:0000259" key="2">
    <source>
        <dbReference type="SMART" id="SM00834"/>
    </source>
</evidence>
<accession>A0A6J6E898</accession>
<proteinExistence type="predicted"/>
<dbReference type="NCBIfam" id="TIGR02605">
    <property type="entry name" value="CxxC_CxxC_SSSS"/>
    <property type="match status" value="1"/>
</dbReference>
<feature type="domain" description="Putative regulatory protein FmdB zinc ribbon" evidence="2">
    <location>
        <begin position="1"/>
        <end position="41"/>
    </location>
</feature>
<evidence type="ECO:0000256" key="1">
    <source>
        <dbReference type="SAM" id="MobiDB-lite"/>
    </source>
</evidence>
<dbReference type="InterPro" id="IPR013429">
    <property type="entry name" value="Regulatory_FmdB_Zinc_ribbon"/>
</dbReference>
<reference evidence="3" key="1">
    <citation type="submission" date="2020-05" db="EMBL/GenBank/DDBJ databases">
        <authorList>
            <person name="Chiriac C."/>
            <person name="Salcher M."/>
            <person name="Ghai R."/>
            <person name="Kavagutti S V."/>
        </authorList>
    </citation>
    <scope>NUCLEOTIDE SEQUENCE</scope>
</reference>